<dbReference type="Proteomes" id="UP000326924">
    <property type="component" value="Unassembled WGS sequence"/>
</dbReference>
<proteinExistence type="predicted"/>
<keyword evidence="3" id="KW-1185">Reference proteome</keyword>
<evidence type="ECO:0000313" key="3">
    <source>
        <dbReference type="Proteomes" id="UP000326924"/>
    </source>
</evidence>
<evidence type="ECO:0008006" key="4">
    <source>
        <dbReference type="Google" id="ProtNLM"/>
    </source>
</evidence>
<protein>
    <recommendedName>
        <fullName evidence="4">Secreted protein</fullName>
    </recommendedName>
</protein>
<accession>A0A5J5F2H3</accession>
<keyword evidence="1" id="KW-0732">Signal</keyword>
<dbReference type="AlphaFoldDB" id="A0A5J5F2H3"/>
<organism evidence="2 3">
    <name type="scientific">Sphaerosporella brunnea</name>
    <dbReference type="NCBI Taxonomy" id="1250544"/>
    <lineage>
        <taxon>Eukaryota</taxon>
        <taxon>Fungi</taxon>
        <taxon>Dikarya</taxon>
        <taxon>Ascomycota</taxon>
        <taxon>Pezizomycotina</taxon>
        <taxon>Pezizomycetes</taxon>
        <taxon>Pezizales</taxon>
        <taxon>Pyronemataceae</taxon>
        <taxon>Sphaerosporella</taxon>
    </lineage>
</organism>
<gene>
    <name evidence="2" type="ORF">FN846DRAFT_554208</name>
</gene>
<feature type="chain" id="PRO_5023863054" description="Secreted protein" evidence="1">
    <location>
        <begin position="17"/>
        <end position="151"/>
    </location>
</feature>
<reference evidence="2 3" key="1">
    <citation type="submission" date="2019-09" db="EMBL/GenBank/DDBJ databases">
        <title>Draft genome of the ectomycorrhizal ascomycete Sphaerosporella brunnea.</title>
        <authorList>
            <consortium name="DOE Joint Genome Institute"/>
            <person name="Benucci G.M."/>
            <person name="Marozzi G."/>
            <person name="Antonielli L."/>
            <person name="Sanchez S."/>
            <person name="Marco P."/>
            <person name="Wang X."/>
            <person name="Falini L.B."/>
            <person name="Barry K."/>
            <person name="Haridas S."/>
            <person name="Lipzen A."/>
            <person name="Labutti K."/>
            <person name="Grigoriev I.V."/>
            <person name="Murat C."/>
            <person name="Martin F."/>
            <person name="Albertini E."/>
            <person name="Donnini D."/>
            <person name="Bonito G."/>
        </authorList>
    </citation>
    <scope>NUCLEOTIDE SEQUENCE [LARGE SCALE GENOMIC DNA]</scope>
    <source>
        <strain evidence="2 3">Sb_GMNB300</strain>
    </source>
</reference>
<feature type="signal peptide" evidence="1">
    <location>
        <begin position="1"/>
        <end position="16"/>
    </location>
</feature>
<comment type="caution">
    <text evidence="2">The sequence shown here is derived from an EMBL/GenBank/DDBJ whole genome shotgun (WGS) entry which is preliminary data.</text>
</comment>
<sequence>MCHKIPFVFLSSAVESCCICHSRCDGVCLPAVQHRNPLQPHTFTPKHHACSALDFHSYCYPPVITAPLNGLELSVILLWNIDPDRHHHLLTLHRLSVLFSPIQLRTLSVVPGPPLAITPAQLLQRGLRLLFSTASGLLFRPAASIYHLPGK</sequence>
<dbReference type="EMBL" id="VXIS01000048">
    <property type="protein sequence ID" value="KAA8910268.1"/>
    <property type="molecule type" value="Genomic_DNA"/>
</dbReference>
<evidence type="ECO:0000313" key="2">
    <source>
        <dbReference type="EMBL" id="KAA8910268.1"/>
    </source>
</evidence>
<evidence type="ECO:0000256" key="1">
    <source>
        <dbReference type="SAM" id="SignalP"/>
    </source>
</evidence>
<name>A0A5J5F2H3_9PEZI</name>
<dbReference type="InParanoid" id="A0A5J5F2H3"/>